<name>A0ACC2KXT3_PERAE</name>
<evidence type="ECO:0000313" key="1">
    <source>
        <dbReference type="EMBL" id="KAJ8625701.1"/>
    </source>
</evidence>
<comment type="caution">
    <text evidence="1">The sequence shown here is derived from an EMBL/GenBank/DDBJ whole genome shotgun (WGS) entry which is preliminary data.</text>
</comment>
<accession>A0ACC2KXT3</accession>
<protein>
    <submittedName>
        <fullName evidence="1">Uncharacterized protein</fullName>
    </submittedName>
</protein>
<keyword evidence="2" id="KW-1185">Reference proteome</keyword>
<evidence type="ECO:0000313" key="2">
    <source>
        <dbReference type="Proteomes" id="UP001234297"/>
    </source>
</evidence>
<reference evidence="1 2" key="1">
    <citation type="journal article" date="2022" name="Hortic Res">
        <title>A haplotype resolved chromosomal level avocado genome allows analysis of novel avocado genes.</title>
        <authorList>
            <person name="Nath O."/>
            <person name="Fletcher S.J."/>
            <person name="Hayward A."/>
            <person name="Shaw L.M."/>
            <person name="Masouleh A.K."/>
            <person name="Furtado A."/>
            <person name="Henry R.J."/>
            <person name="Mitter N."/>
        </authorList>
    </citation>
    <scope>NUCLEOTIDE SEQUENCE [LARGE SCALE GENOMIC DNA]</scope>
    <source>
        <strain evidence="2">cv. Hass</strain>
    </source>
</reference>
<gene>
    <name evidence="1" type="ORF">MRB53_034231</name>
</gene>
<dbReference type="EMBL" id="CM056819">
    <property type="protein sequence ID" value="KAJ8625701.1"/>
    <property type="molecule type" value="Genomic_DNA"/>
</dbReference>
<organism evidence="1 2">
    <name type="scientific">Persea americana</name>
    <name type="common">Avocado</name>
    <dbReference type="NCBI Taxonomy" id="3435"/>
    <lineage>
        <taxon>Eukaryota</taxon>
        <taxon>Viridiplantae</taxon>
        <taxon>Streptophyta</taxon>
        <taxon>Embryophyta</taxon>
        <taxon>Tracheophyta</taxon>
        <taxon>Spermatophyta</taxon>
        <taxon>Magnoliopsida</taxon>
        <taxon>Magnoliidae</taxon>
        <taxon>Laurales</taxon>
        <taxon>Lauraceae</taxon>
        <taxon>Persea</taxon>
    </lineage>
</organism>
<dbReference type="Proteomes" id="UP001234297">
    <property type="component" value="Chromosome 11"/>
</dbReference>
<sequence>MKGMVQQQQLVVERSEEGDKDKRKRRRSRKPKHNPAVSGCTSVDGLCGQTSSLENGGTSNCATSLVDLSSRNHEIGTHASEEQGPSRASDVAFSSLPTMHITGGAASGALGCMQNQHSFPSDVERLFLVQGSGSCPVPISYEIAKVSVNKEGYPGLMQRNLFLPHWSVEAVNDAIEKGDAFRAVFRVNAYNRLEAYCTLDGVPTDILISGFHAQNRAIEGDTVAIALDPVASWTRLRGLPGRNSSALPVGDSNEAVVDGCKGKDREDSECKYSTDGGYHYPENNSSEAFDLDMGIVHRNSNCLSNEHPLDPFKRSYASQQVGSSGALGKLCAMISALPLKRPTGRVLSIIEGSPRRSAVIGFLGVKQWLSCKEGYKQEIGGQSSKRFKNTILFSAREYIQLTPTDARYPKMMVSVTGLPVFIQDRLKKGDASVEMELVAARIDSWEEESSLPQAHVMHVFGRGGEIKPQIAAILFENAIYSAKFYPESLACLPDVPWVVPNKELQRRVDLRNLCAFTIDPSTASELDDALSVERVSDDIFRIGVHVADVSYFVLPDTYLDTEAQIRSSSVYLLHHKISMLPPLLAEDLGSLIPGVDRLTLSIIWDINLAGDILDRWIGHTVIRSCCKLSYEQAQDMIDGLLDAKTPITIGNRYPELHGQYEWRDVVSSVRVLHEISKRLKDNRFKDGALVLENSKLVFLFDEFGVPYDSLLCEQIDSNYLVEEYMLLANRTAADIISRAFPDCALLRRHPEPKLRKLKEFESFCSRHGFELDTSSSGQLQLSLRKIREKLKNDPVLYDILVSYASRPMQLAAYFCTGDLRDRENDWAHYALAVPLYTHFTSPLRRYPDIIVHRTLSAALEAEQMYMQKRMIMHGARKEDMAYASGNIIAGKCFTGLNFDKDAVESKEGMEILSFAALKHRVPGTEKLAEVAAHCNERKLASKHAQDAGEKLYLWAMLKKKEIFVSNARVLGLGPKFMSVYIHKLAMERRIYYDEVEGLIVEWLETTSTLLLDMRTNKRFQKRSSSWKFRTLEDVALVVNPCDLSSEQAVQDSTMEAEEIQDENDPAFFPLMLHVLSSVPVVLHAVGGDGSPLDIGGEKNVGSVYRKGSLGFALEEHRSELKKSSLGVIELLSRSWSSSSMRAFEVIAHSLDCELQLQDEAENRGEKHCKQKEASMNGDAKVAVDATIDSTPSTKLGANSLLLFSHLTIVIIVVLVSLTSFLLDVQADMIKLNQVRMRTWLKEKLCSSDTRNERRKEEQRIQAAMSVAGLAAVIASFSAKSASDTPDKKKLATAAAAALVAVQCAEVAELMGAQQRHVASVIDAAIAAATPADILALTAAAATCTTTTRTLQGETTGRGRHLKETKLYQNRILRHSSKDLDFNRKKQILARGTELPTCITNGKTQLKTVYVFAKQSLVILRVRTKHLGGAFTTFKDYTIMEVVDESKETTAGVLFTNEVNGYCCICIRTSQGEIRITFKDKVECSLWVTTISHLLQSTREDHLSYTSIDPGLTKYSFSRCFYLSLPGFV</sequence>
<proteinExistence type="predicted"/>